<evidence type="ECO:0000256" key="1">
    <source>
        <dbReference type="ARBA" id="ARBA00022448"/>
    </source>
</evidence>
<protein>
    <submittedName>
        <fullName evidence="9">Globin-like</fullName>
    </submittedName>
</protein>
<dbReference type="GeneID" id="108556478"/>
<feature type="domain" description="Globin" evidence="7">
    <location>
        <begin position="14"/>
        <end position="159"/>
    </location>
</feature>
<evidence type="ECO:0000313" key="9">
    <source>
        <dbReference type="RefSeq" id="XP_017768101.1"/>
    </source>
</evidence>
<dbReference type="InterPro" id="IPR009050">
    <property type="entry name" value="Globin-like_sf"/>
</dbReference>
<dbReference type="PROSITE" id="PS01033">
    <property type="entry name" value="GLOBIN"/>
    <property type="match status" value="1"/>
</dbReference>
<reference evidence="9" key="1">
    <citation type="submission" date="2025-08" db="UniProtKB">
        <authorList>
            <consortium name="RefSeq"/>
        </authorList>
    </citation>
    <scope>IDENTIFICATION</scope>
    <source>
        <tissue evidence="9">Whole Larva</tissue>
    </source>
</reference>
<dbReference type="PANTHER" id="PTHR46458">
    <property type="entry name" value="BLR2807 PROTEIN"/>
    <property type="match status" value="1"/>
</dbReference>
<dbReference type="CDD" id="cd01040">
    <property type="entry name" value="Mb-like"/>
    <property type="match status" value="1"/>
</dbReference>
<keyword evidence="4" id="KW-0479">Metal-binding</keyword>
<evidence type="ECO:0000256" key="4">
    <source>
        <dbReference type="ARBA" id="ARBA00022723"/>
    </source>
</evidence>
<evidence type="ECO:0000313" key="8">
    <source>
        <dbReference type="Proteomes" id="UP000695000"/>
    </source>
</evidence>
<organism evidence="8 9">
    <name type="scientific">Nicrophorus vespilloides</name>
    <name type="common">Boreal carrion beetle</name>
    <dbReference type="NCBI Taxonomy" id="110193"/>
    <lineage>
        <taxon>Eukaryota</taxon>
        <taxon>Metazoa</taxon>
        <taxon>Ecdysozoa</taxon>
        <taxon>Arthropoda</taxon>
        <taxon>Hexapoda</taxon>
        <taxon>Insecta</taxon>
        <taxon>Pterygota</taxon>
        <taxon>Neoptera</taxon>
        <taxon>Endopterygota</taxon>
        <taxon>Coleoptera</taxon>
        <taxon>Polyphaga</taxon>
        <taxon>Staphyliniformia</taxon>
        <taxon>Silphidae</taxon>
        <taxon>Nicrophorinae</taxon>
        <taxon>Nicrophorus</taxon>
    </lineage>
</organism>
<accession>A0ABM1M0K1</accession>
<evidence type="ECO:0000256" key="2">
    <source>
        <dbReference type="ARBA" id="ARBA00022617"/>
    </source>
</evidence>
<dbReference type="Gene3D" id="1.10.490.10">
    <property type="entry name" value="Globins"/>
    <property type="match status" value="1"/>
</dbReference>
<gene>
    <name evidence="9" type="primary">LOC108556478</name>
</gene>
<keyword evidence="3 6" id="KW-0561">Oxygen transport</keyword>
<dbReference type="SUPFAM" id="SSF46458">
    <property type="entry name" value="Globin-like"/>
    <property type="match status" value="1"/>
</dbReference>
<keyword evidence="5" id="KW-0408">Iron</keyword>
<keyword evidence="2 6" id="KW-0349">Heme</keyword>
<keyword evidence="8" id="KW-1185">Reference proteome</keyword>
<evidence type="ECO:0000256" key="6">
    <source>
        <dbReference type="RuleBase" id="RU000356"/>
    </source>
</evidence>
<dbReference type="InterPro" id="IPR050532">
    <property type="entry name" value="Globin-like_OT"/>
</dbReference>
<evidence type="ECO:0000256" key="5">
    <source>
        <dbReference type="ARBA" id="ARBA00023004"/>
    </source>
</evidence>
<dbReference type="Pfam" id="PF00042">
    <property type="entry name" value="Globin"/>
    <property type="match status" value="1"/>
</dbReference>
<sequence>MGKEYSKLKNDSFGISAEEKKLFIDSWTILRTNPGYYGVCLFIIFFEKFPEHKSYYSRIKFDEIPDLRAYPDLTLHGLRVMRQFSTIAEYIDKPEMLVQTLYQHTMSHQKRKITVKAYDDMRKCILMLLTNKLNASGEVLLAWNKILTTLFKIITDMNAELQLDTLDIDGEWAAGRLL</sequence>
<proteinExistence type="inferred from homology"/>
<dbReference type="InterPro" id="IPR044399">
    <property type="entry name" value="Mb-like_M"/>
</dbReference>
<keyword evidence="1 6" id="KW-0813">Transport</keyword>
<dbReference type="InterPro" id="IPR012292">
    <property type="entry name" value="Globin/Proto"/>
</dbReference>
<comment type="similarity">
    <text evidence="6">Belongs to the globin family.</text>
</comment>
<name>A0ABM1M0K1_NICVS</name>
<dbReference type="Proteomes" id="UP000695000">
    <property type="component" value="Unplaced"/>
</dbReference>
<dbReference type="PANTHER" id="PTHR46458:SF1">
    <property type="entry name" value="GEO09476P1"/>
    <property type="match status" value="1"/>
</dbReference>
<evidence type="ECO:0000256" key="3">
    <source>
        <dbReference type="ARBA" id="ARBA00022621"/>
    </source>
</evidence>
<dbReference type="InterPro" id="IPR000971">
    <property type="entry name" value="Globin"/>
</dbReference>
<dbReference type="RefSeq" id="XP_017768101.1">
    <property type="nucleotide sequence ID" value="XM_017912612.1"/>
</dbReference>
<evidence type="ECO:0000259" key="7">
    <source>
        <dbReference type="PROSITE" id="PS01033"/>
    </source>
</evidence>